<protein>
    <submittedName>
        <fullName evidence="1">Uncharacterized protein</fullName>
    </submittedName>
</protein>
<keyword evidence="2" id="KW-1185">Reference proteome</keyword>
<proteinExistence type="predicted"/>
<sequence length="650" mass="73223">MSSRRPSQAFSTPVPTGRSGTLPRPSSNSGSGVASSVSLPDAPALTSGYSASPLPTGSSHNSSILSISPIARAHQIPATPQSGSATPLPPTTKNVYPFGFGSDMEATSTPVINSNGTASRQQEVDVPLSQADRLRLWRHDALMQHQYQTAVFIGDTVLSITDDPNDAFWLAQVHYNTGHYARARQLLMRQELDRSASCRYLAALCLTRLSKWDEALSVIGETNPFQNEDDSDVTSDGGIKLEASMCYLRGIIYSNQNNFEKAKESYKEALTVDIKCYEAFDELITNSLMTPTEEWEFLNSLRFDDNEDGDLVKLLYTTKLNKYYNTSRFFEAEQQLQTKYNLEENSDLIQSRAELLFVQCRFRQCLELCEKVLERDSFKFSIIPLYLACLHELEKKNKLFLIAHEMAENHPEEPVTWLTVGVYYLSIHKIAEARRFFSKASMMNPHFGAAWIGFAHTFAVEGEHEQAVSAYSTAARLFQGTHLPSLFLGMQHLQLHNFTLAEEYLDASYNICKTDPLLLNEMGVVLYHKNQLNEALEFFFRALKVADELDSDTKAWVPIKINLGHAFRQLRRWPEALEHFEEVLRVSKHEPEVYSAMGLVNLQLGRTQQAVINFQEALSLAPNDPVSWDLLKRALEENANSTMSRNEGGL</sequence>
<reference evidence="2" key="1">
    <citation type="journal article" date="2024" name="Front. Bioeng. Biotechnol.">
        <title>Genome-scale model development and genomic sequencing of the oleaginous clade Lipomyces.</title>
        <authorList>
            <person name="Czajka J.J."/>
            <person name="Han Y."/>
            <person name="Kim J."/>
            <person name="Mondo S.J."/>
            <person name="Hofstad B.A."/>
            <person name="Robles A."/>
            <person name="Haridas S."/>
            <person name="Riley R."/>
            <person name="LaButti K."/>
            <person name="Pangilinan J."/>
            <person name="Andreopoulos W."/>
            <person name="Lipzen A."/>
            <person name="Yan J."/>
            <person name="Wang M."/>
            <person name="Ng V."/>
            <person name="Grigoriev I.V."/>
            <person name="Spatafora J.W."/>
            <person name="Magnuson J.K."/>
            <person name="Baker S.E."/>
            <person name="Pomraning K.R."/>
        </authorList>
    </citation>
    <scope>NUCLEOTIDE SEQUENCE [LARGE SCALE GENOMIC DNA]</scope>
    <source>
        <strain evidence="2">CBS 7786</strain>
    </source>
</reference>
<gene>
    <name evidence="1" type="ORF">V1525DRAFT_436716</name>
</gene>
<name>A0ACC3TBN9_LIPKO</name>
<dbReference type="Proteomes" id="UP001433508">
    <property type="component" value="Unassembled WGS sequence"/>
</dbReference>
<evidence type="ECO:0000313" key="2">
    <source>
        <dbReference type="Proteomes" id="UP001433508"/>
    </source>
</evidence>
<evidence type="ECO:0000313" key="1">
    <source>
        <dbReference type="EMBL" id="KAK9241363.1"/>
    </source>
</evidence>
<comment type="caution">
    <text evidence="1">The sequence shown here is derived from an EMBL/GenBank/DDBJ whole genome shotgun (WGS) entry which is preliminary data.</text>
</comment>
<organism evidence="1 2">
    <name type="scientific">Lipomyces kononenkoae</name>
    <name type="common">Yeast</name>
    <dbReference type="NCBI Taxonomy" id="34357"/>
    <lineage>
        <taxon>Eukaryota</taxon>
        <taxon>Fungi</taxon>
        <taxon>Dikarya</taxon>
        <taxon>Ascomycota</taxon>
        <taxon>Saccharomycotina</taxon>
        <taxon>Lipomycetes</taxon>
        <taxon>Lipomycetales</taxon>
        <taxon>Lipomycetaceae</taxon>
        <taxon>Lipomyces</taxon>
    </lineage>
</organism>
<dbReference type="EMBL" id="MU971335">
    <property type="protein sequence ID" value="KAK9241363.1"/>
    <property type="molecule type" value="Genomic_DNA"/>
</dbReference>
<accession>A0ACC3TBN9</accession>